<dbReference type="AlphaFoldDB" id="A0A249PK89"/>
<name>A0A249PK89_9HYPH</name>
<organism evidence="2 3">
    <name type="scientific">Sinorhizobium sojae CCBAU 05684</name>
    <dbReference type="NCBI Taxonomy" id="716928"/>
    <lineage>
        <taxon>Bacteria</taxon>
        <taxon>Pseudomonadati</taxon>
        <taxon>Pseudomonadota</taxon>
        <taxon>Alphaproteobacteria</taxon>
        <taxon>Hyphomicrobiales</taxon>
        <taxon>Rhizobiaceae</taxon>
        <taxon>Sinorhizobium/Ensifer group</taxon>
        <taxon>Sinorhizobium</taxon>
    </lineage>
</organism>
<feature type="region of interest" description="Disordered" evidence="1">
    <location>
        <begin position="1"/>
        <end position="39"/>
    </location>
</feature>
<dbReference type="EMBL" id="CP023068">
    <property type="protein sequence ID" value="ASY66360.1"/>
    <property type="molecule type" value="Genomic_DNA"/>
</dbReference>
<protein>
    <submittedName>
        <fullName evidence="2">Uncharacterized protein</fullName>
    </submittedName>
</protein>
<accession>A0A249PK89</accession>
<proteinExistence type="predicted"/>
<reference evidence="2 3" key="1">
    <citation type="submission" date="2017-08" db="EMBL/GenBank/DDBJ databases">
        <title>Multipartite genome sequences of Sinorhizobium species nodulating soybeans.</title>
        <authorList>
            <person name="Tian C.F."/>
        </authorList>
    </citation>
    <scope>NUCLEOTIDE SEQUENCE [LARGE SCALE GENOMIC DNA]</scope>
    <source>
        <strain evidence="2 3">CCBAU 05684</strain>
        <plasmid evidence="3">psj05684b</plasmid>
    </source>
</reference>
<dbReference type="Proteomes" id="UP000217211">
    <property type="component" value="Plasmid pSJ05684b"/>
</dbReference>
<gene>
    <name evidence="2" type="ORF">SJ05684_b53780</name>
</gene>
<evidence type="ECO:0000313" key="2">
    <source>
        <dbReference type="EMBL" id="ASY66360.1"/>
    </source>
</evidence>
<evidence type="ECO:0000256" key="1">
    <source>
        <dbReference type="SAM" id="MobiDB-lite"/>
    </source>
</evidence>
<evidence type="ECO:0000313" key="3">
    <source>
        <dbReference type="Proteomes" id="UP000217211"/>
    </source>
</evidence>
<geneLocation type="plasmid" evidence="3">
    <name>psj05684b</name>
</geneLocation>
<keyword evidence="2" id="KW-0614">Plasmid</keyword>
<keyword evidence="3" id="KW-1185">Reference proteome</keyword>
<sequence>MLLRNLRFSSQRQLADAPLLAPRTKKGTEGRLGLYHTEG</sequence>
<dbReference type="KEGG" id="esj:SJ05684_b53780"/>